<evidence type="ECO:0008006" key="4">
    <source>
        <dbReference type="Google" id="ProtNLM"/>
    </source>
</evidence>
<evidence type="ECO:0000313" key="3">
    <source>
        <dbReference type="EMBL" id="CAD9692225.1"/>
    </source>
</evidence>
<feature type="compositionally biased region" description="Basic and acidic residues" evidence="1">
    <location>
        <begin position="158"/>
        <end position="174"/>
    </location>
</feature>
<dbReference type="SUPFAM" id="SSF48371">
    <property type="entry name" value="ARM repeat"/>
    <property type="match status" value="1"/>
</dbReference>
<keyword evidence="2" id="KW-0812">Transmembrane</keyword>
<feature type="region of interest" description="Disordered" evidence="1">
    <location>
        <begin position="158"/>
        <end position="183"/>
    </location>
</feature>
<evidence type="ECO:0000256" key="1">
    <source>
        <dbReference type="SAM" id="MobiDB-lite"/>
    </source>
</evidence>
<dbReference type="Gene3D" id="1.25.10.10">
    <property type="entry name" value="Leucine-rich Repeat Variant"/>
    <property type="match status" value="1"/>
</dbReference>
<protein>
    <recommendedName>
        <fullName evidence="4">Armadillo repeat-containing protein 8</fullName>
    </recommendedName>
</protein>
<proteinExistence type="predicted"/>
<gene>
    <name evidence="3" type="ORF">RMAR1173_LOCUS12055</name>
</gene>
<accession>A0A7S2S7X2</accession>
<dbReference type="EMBL" id="HBHJ01018204">
    <property type="protein sequence ID" value="CAD9692225.1"/>
    <property type="molecule type" value="Transcribed_RNA"/>
</dbReference>
<sequence>MLARGPGRPSRFGDLEAGRHVSTLQHLLKLSHSTDLGEQQKAALELSRLVETTVFPAVSFGPLAHALCRLVPNENRNVAAHSARAIKLLLLDDALRPQAVAAGMPLVLVEALRRWEGEVSCSREILGALQTLCWDKACVLRVVEAGVTTILVDMLAGDSRREDPEEGEGRRSSSIDDEQGFASRGARQRQREAEAVLLAAVTLANILAYSDSVLLTKEEIVLDAARALPALLDLCQGRDKARRCYGVAALANATAHPVLAGKVKELGGLKVLADIEKLQKANLSLGGTQVAECAETAVLRLTGTKDPKVAVRKYKYKWGNKPMMELTFDPVVHRKRLQVCIVLWVLGAIFLFYPLVFSHRAPRGHGGGHHSHTR</sequence>
<evidence type="ECO:0000256" key="2">
    <source>
        <dbReference type="SAM" id="Phobius"/>
    </source>
</evidence>
<dbReference type="InterPro" id="IPR011989">
    <property type="entry name" value="ARM-like"/>
</dbReference>
<organism evidence="3">
    <name type="scientific">Rhizochromulina marina</name>
    <dbReference type="NCBI Taxonomy" id="1034831"/>
    <lineage>
        <taxon>Eukaryota</taxon>
        <taxon>Sar</taxon>
        <taxon>Stramenopiles</taxon>
        <taxon>Ochrophyta</taxon>
        <taxon>Dictyochophyceae</taxon>
        <taxon>Rhizochromulinales</taxon>
        <taxon>Rhizochromulina</taxon>
    </lineage>
</organism>
<keyword evidence="2" id="KW-1133">Transmembrane helix</keyword>
<reference evidence="3" key="1">
    <citation type="submission" date="2021-01" db="EMBL/GenBank/DDBJ databases">
        <authorList>
            <person name="Corre E."/>
            <person name="Pelletier E."/>
            <person name="Niang G."/>
            <person name="Scheremetjew M."/>
            <person name="Finn R."/>
            <person name="Kale V."/>
            <person name="Holt S."/>
            <person name="Cochrane G."/>
            <person name="Meng A."/>
            <person name="Brown T."/>
            <person name="Cohen L."/>
        </authorList>
    </citation>
    <scope>NUCLEOTIDE SEQUENCE</scope>
    <source>
        <strain evidence="3">CCMP1243</strain>
    </source>
</reference>
<keyword evidence="2" id="KW-0472">Membrane</keyword>
<feature type="transmembrane region" description="Helical" evidence="2">
    <location>
        <begin position="336"/>
        <end position="356"/>
    </location>
</feature>
<name>A0A7S2S7X2_9STRA</name>
<dbReference type="InterPro" id="IPR016024">
    <property type="entry name" value="ARM-type_fold"/>
</dbReference>
<dbReference type="AlphaFoldDB" id="A0A7S2S7X2"/>